<sequence>MANKVMSLQAWLIKEEGLKKQFLEQELALGNLIKKYEPNERNLNFLISDTPHLKSHFDHQAFIKNFLALNYVPVSLSDEVFNKLKIKFRIFKFNLKNKNENRVKKQLFIDQKTMSRLEQIIKDNELNTIQNGLNFLMDGLSLKMRETKELNHQNTIKMQFQNEQLNLLKQQNNQYKKRNKALVIQHNKKLENLSSSFSDYVTKDFQLRLNQSLENILDQQVYTEVLESRVISSLLDKLSEEIKTRIEEAASMIEVQDLNPES</sequence>
<keyword evidence="3" id="KW-1185">Reference proteome</keyword>
<evidence type="ECO:0000313" key="2">
    <source>
        <dbReference type="EMBL" id="MCX5468127.1"/>
    </source>
</evidence>
<dbReference type="Proteomes" id="UP001146019">
    <property type="component" value="Unassembled WGS sequence"/>
</dbReference>
<gene>
    <name evidence="2" type="ORF">OSH00_10250</name>
</gene>
<comment type="caution">
    <text evidence="2">The sequence shown here is derived from an EMBL/GenBank/DDBJ whole genome shotgun (WGS) entry which is preliminary data.</text>
</comment>
<name>A0A9X3IGV0_9GAMM</name>
<dbReference type="RefSeq" id="WP_266130351.1">
    <property type="nucleotide sequence ID" value="NZ_JAPKMY010000004.1"/>
</dbReference>
<protein>
    <submittedName>
        <fullName evidence="2">Uncharacterized protein</fullName>
    </submittedName>
</protein>
<proteinExistence type="predicted"/>
<dbReference type="AlphaFoldDB" id="A0A9X3IGV0"/>
<evidence type="ECO:0000313" key="3">
    <source>
        <dbReference type="Proteomes" id="UP001146019"/>
    </source>
</evidence>
<accession>A0A9X3IGV0</accession>
<reference evidence="2" key="1">
    <citation type="submission" date="2022-11" db="EMBL/GenBank/DDBJ databases">
        <title>Biodiversity and phylogenetic relationships of bacteria.</title>
        <authorList>
            <person name="Machado R.A.R."/>
            <person name="Bhat A."/>
            <person name="Loulou A."/>
            <person name="Kallel S."/>
        </authorList>
    </citation>
    <scope>NUCLEOTIDE SEQUENCE</scope>
    <source>
        <strain evidence="2">A-IN1</strain>
    </source>
</reference>
<feature type="coiled-coil region" evidence="1">
    <location>
        <begin position="158"/>
        <end position="185"/>
    </location>
</feature>
<evidence type="ECO:0000256" key="1">
    <source>
        <dbReference type="SAM" id="Coils"/>
    </source>
</evidence>
<dbReference type="EMBL" id="JAPKMY010000004">
    <property type="protein sequence ID" value="MCX5468127.1"/>
    <property type="molecule type" value="Genomic_DNA"/>
</dbReference>
<organism evidence="2 3">
    <name type="scientific">Acinetobacter nematophilus</name>
    <dbReference type="NCBI Taxonomy" id="2994642"/>
    <lineage>
        <taxon>Bacteria</taxon>
        <taxon>Pseudomonadati</taxon>
        <taxon>Pseudomonadota</taxon>
        <taxon>Gammaproteobacteria</taxon>
        <taxon>Moraxellales</taxon>
        <taxon>Moraxellaceae</taxon>
        <taxon>Acinetobacter</taxon>
    </lineage>
</organism>
<keyword evidence="1" id="KW-0175">Coiled coil</keyword>